<comment type="function">
    <text evidence="15 19">This protein is associated with nerve growth. It is a major component of the motile 'growth cones' that form the tips of elongating axons. Plays a role in axonal and dendritic filopodia induction.</text>
</comment>
<evidence type="ECO:0000256" key="17">
    <source>
        <dbReference type="ARBA" id="ARBA00033250"/>
    </source>
</evidence>
<evidence type="ECO:0000259" key="21">
    <source>
        <dbReference type="Pfam" id="PF10580"/>
    </source>
</evidence>
<evidence type="ECO:0000256" key="14">
    <source>
        <dbReference type="ARBA" id="ARBA00023288"/>
    </source>
</evidence>
<name>A0A672LR45_SINGR</name>
<evidence type="ECO:0000256" key="19">
    <source>
        <dbReference type="RuleBase" id="RU368113"/>
    </source>
</evidence>
<comment type="subunit">
    <text evidence="19">Binds calmodulin with a greater affinity in the absence of Ca(2+) than in its presence.</text>
</comment>
<evidence type="ECO:0000256" key="9">
    <source>
        <dbReference type="ARBA" id="ARBA00022860"/>
    </source>
</evidence>
<evidence type="ECO:0000313" key="23">
    <source>
        <dbReference type="Proteomes" id="UP000472262"/>
    </source>
</evidence>
<feature type="compositionally biased region" description="Basic and acidic residues" evidence="20">
    <location>
        <begin position="10"/>
        <end position="31"/>
    </location>
</feature>
<dbReference type="Pfam" id="PF00612">
    <property type="entry name" value="IQ"/>
    <property type="match status" value="1"/>
</dbReference>
<evidence type="ECO:0000256" key="8">
    <source>
        <dbReference type="ARBA" id="ARBA00022782"/>
    </source>
</evidence>
<dbReference type="GO" id="GO:0030154">
    <property type="term" value="P:cell differentiation"/>
    <property type="evidence" value="ECO:0007669"/>
    <property type="project" value="UniProtKB-KW"/>
</dbReference>
<keyword evidence="13 19" id="KW-0966">Cell projection</keyword>
<evidence type="ECO:0000256" key="1">
    <source>
        <dbReference type="ARBA" id="ARBA00004503"/>
    </source>
</evidence>
<dbReference type="Gene3D" id="1.20.5.190">
    <property type="match status" value="1"/>
</dbReference>
<dbReference type="AlphaFoldDB" id="A0A672LR45"/>
<dbReference type="InterPro" id="IPR033137">
    <property type="entry name" value="Neuromodulin_P_site"/>
</dbReference>
<keyword evidence="14 19" id="KW-0449">Lipoprotein</keyword>
<comment type="similarity">
    <text evidence="2 19">Belongs to the neuromodulin family.</text>
</comment>
<keyword evidence="11 19" id="KW-0770">Synapse</keyword>
<dbReference type="GO" id="GO:0005516">
    <property type="term" value="F:calmodulin binding"/>
    <property type="evidence" value="ECO:0007669"/>
    <property type="project" value="UniProtKB-UniRule"/>
</dbReference>
<evidence type="ECO:0000256" key="15">
    <source>
        <dbReference type="ARBA" id="ARBA00025215"/>
    </source>
</evidence>
<dbReference type="PROSITE" id="PS50096">
    <property type="entry name" value="IQ"/>
    <property type="match status" value="1"/>
</dbReference>
<keyword evidence="4 19" id="KW-0217">Developmental protein</keyword>
<dbReference type="GO" id="GO:0040008">
    <property type="term" value="P:regulation of growth"/>
    <property type="evidence" value="ECO:0007669"/>
    <property type="project" value="UniProtKB-UniRule"/>
</dbReference>
<proteinExistence type="inferred from homology"/>
<evidence type="ECO:0000256" key="7">
    <source>
        <dbReference type="ARBA" id="ARBA00022604"/>
    </source>
</evidence>
<dbReference type="GO" id="GO:0031527">
    <property type="term" value="C:filopodium membrane"/>
    <property type="evidence" value="ECO:0007669"/>
    <property type="project" value="UniProtKB-SubCell"/>
</dbReference>
<evidence type="ECO:0000256" key="12">
    <source>
        <dbReference type="ARBA" id="ARBA00023136"/>
    </source>
</evidence>
<evidence type="ECO:0000256" key="10">
    <source>
        <dbReference type="ARBA" id="ARBA00022902"/>
    </source>
</evidence>
<keyword evidence="23" id="KW-1185">Reference proteome</keyword>
<dbReference type="GO" id="GO:0007399">
    <property type="term" value="P:nervous system development"/>
    <property type="evidence" value="ECO:0007669"/>
    <property type="project" value="UniProtKB-KW"/>
</dbReference>
<feature type="compositionally biased region" description="Low complexity" evidence="20">
    <location>
        <begin position="165"/>
        <end position="176"/>
    </location>
</feature>
<accession>A0A672LR45</accession>
<evidence type="ECO:0000256" key="11">
    <source>
        <dbReference type="ARBA" id="ARBA00023018"/>
    </source>
</evidence>
<evidence type="ECO:0000256" key="6">
    <source>
        <dbReference type="ARBA" id="ARBA00022553"/>
    </source>
</evidence>
<evidence type="ECO:0000256" key="18">
    <source>
        <dbReference type="ARBA" id="ARBA00034103"/>
    </source>
</evidence>
<dbReference type="InParanoid" id="A0A672LR45"/>
<protein>
    <recommendedName>
        <fullName evidence="3 19">Neuromodulin</fullName>
    </recommendedName>
    <alternativeName>
        <fullName evidence="16 19">Axonal membrane protein GAP-43</fullName>
    </alternativeName>
    <alternativeName>
        <fullName evidence="17 19">Growth-associated protein 43</fullName>
    </alternativeName>
</protein>
<evidence type="ECO:0000256" key="4">
    <source>
        <dbReference type="ARBA" id="ARBA00022473"/>
    </source>
</evidence>
<keyword evidence="12" id="KW-0472">Membrane</keyword>
<evidence type="ECO:0000256" key="3">
    <source>
        <dbReference type="ARBA" id="ARBA00021591"/>
    </source>
</evidence>
<comment type="PTM">
    <text evidence="19">Palmitoylated. Palmitoylation is essential for plasma membrane association.</text>
</comment>
<dbReference type="GO" id="GO:0032584">
    <property type="term" value="C:growth cone membrane"/>
    <property type="evidence" value="ECO:0007669"/>
    <property type="project" value="UniProtKB-SubCell"/>
</dbReference>
<keyword evidence="19" id="KW-0564">Palmitate</keyword>
<comment type="subcellular location">
    <subcellularLocation>
        <location evidence="19">Cell membrane</location>
        <topology evidence="19">Peripheral membrane protein</topology>
        <orientation evidence="19">Cytoplasmic side</orientation>
    </subcellularLocation>
    <subcellularLocation>
        <location evidence="1 19">Cell projection</location>
        <location evidence="1 19">Growth cone membrane</location>
        <topology evidence="1 19">Peripheral membrane protein</topology>
        <orientation evidence="1 19">Cytoplasmic side</orientation>
    </subcellularLocation>
    <subcellularLocation>
        <location evidence="18 19">Synapse</location>
    </subcellularLocation>
    <subcellularLocation>
        <location evidence="19">Cell projection</location>
        <location evidence="19">Filopodium membrane</location>
        <topology evidence="19">Peripheral membrane protein</topology>
    </subcellularLocation>
</comment>
<feature type="domain" description="Neuromodulin N-terminal" evidence="21">
    <location>
        <begin position="8"/>
        <end position="30"/>
    </location>
</feature>
<evidence type="ECO:0000313" key="22">
    <source>
        <dbReference type="Ensembl" id="ENSSGRP00000028525.1"/>
    </source>
</evidence>
<evidence type="ECO:0000256" key="13">
    <source>
        <dbReference type="ARBA" id="ARBA00023273"/>
    </source>
</evidence>
<evidence type="ECO:0000256" key="2">
    <source>
        <dbReference type="ARBA" id="ARBA00005890"/>
    </source>
</evidence>
<dbReference type="InterPro" id="IPR000048">
    <property type="entry name" value="IQ_motif_EF-hand-BS"/>
</dbReference>
<dbReference type="InterPro" id="IPR018947">
    <property type="entry name" value="Neuromodulin_N"/>
</dbReference>
<keyword evidence="6 19" id="KW-0597">Phosphoprotein</keyword>
<dbReference type="PRINTS" id="PR00215">
    <property type="entry name" value="NEUROMODULIN"/>
</dbReference>
<dbReference type="PROSITE" id="PS00413">
    <property type="entry name" value="NEUROMODULIN_2"/>
    <property type="match status" value="1"/>
</dbReference>
<dbReference type="SMART" id="SM00015">
    <property type="entry name" value="IQ"/>
    <property type="match status" value="1"/>
</dbReference>
<keyword evidence="9 19" id="KW-0112">Calmodulin-binding</keyword>
<dbReference type="Proteomes" id="UP000472262">
    <property type="component" value="Unassembled WGS sequence"/>
</dbReference>
<keyword evidence="7 19" id="KW-0341">Growth regulation</keyword>
<dbReference type="InterPro" id="IPR001422">
    <property type="entry name" value="Neuromodulin"/>
</dbReference>
<feature type="compositionally biased region" description="Basic and acidic residues" evidence="20">
    <location>
        <begin position="61"/>
        <end position="71"/>
    </location>
</feature>
<keyword evidence="10 19" id="KW-0524">Neurogenesis</keyword>
<sequence length="176" mass="19365">MLLCFWSQVEKNEEADQEIKQDGTKPEENAHKAATKIQASFRGHITRKKMKDGEKDEENDERVSPSEEKPAEVSTETAEESKPAEQPNSPAAEAPPTAATDSAPSDTPTKEEAQEQLQEAENPKEVENTAAENPAHDVNAQEEEKKEEEKKEEAKQRHHQVQSNSAPALPAAASDA</sequence>
<dbReference type="Ensembl" id="ENSSGRT00000030668.1">
    <property type="protein sequence ID" value="ENSSGRP00000028525.1"/>
    <property type="gene ID" value="ENSSGRG00000016292.1"/>
</dbReference>
<keyword evidence="8 19" id="KW-0221">Differentiation</keyword>
<reference evidence="22" key="1">
    <citation type="submission" date="2025-08" db="UniProtKB">
        <authorList>
            <consortium name="Ensembl"/>
        </authorList>
    </citation>
    <scope>IDENTIFICATION</scope>
</reference>
<feature type="region of interest" description="Disordered" evidence="20">
    <location>
        <begin position="1"/>
        <end position="176"/>
    </location>
</feature>
<dbReference type="Pfam" id="PF10580">
    <property type="entry name" value="Neuromodulin_N"/>
    <property type="match status" value="1"/>
</dbReference>
<evidence type="ECO:0000256" key="16">
    <source>
        <dbReference type="ARBA" id="ARBA00030597"/>
    </source>
</evidence>
<feature type="compositionally biased region" description="Low complexity" evidence="20">
    <location>
        <begin position="87"/>
        <end position="107"/>
    </location>
</feature>
<reference evidence="22" key="2">
    <citation type="submission" date="2025-09" db="UniProtKB">
        <authorList>
            <consortium name="Ensembl"/>
        </authorList>
    </citation>
    <scope>IDENTIFICATION</scope>
</reference>
<evidence type="ECO:0000256" key="20">
    <source>
        <dbReference type="SAM" id="MobiDB-lite"/>
    </source>
</evidence>
<organism evidence="22 23">
    <name type="scientific">Sinocyclocheilus grahami</name>
    <name type="common">Dianchi golden-line fish</name>
    <name type="synonym">Barbus grahami</name>
    <dbReference type="NCBI Taxonomy" id="75366"/>
    <lineage>
        <taxon>Eukaryota</taxon>
        <taxon>Metazoa</taxon>
        <taxon>Chordata</taxon>
        <taxon>Craniata</taxon>
        <taxon>Vertebrata</taxon>
        <taxon>Euteleostomi</taxon>
        <taxon>Actinopterygii</taxon>
        <taxon>Neopterygii</taxon>
        <taxon>Teleostei</taxon>
        <taxon>Ostariophysi</taxon>
        <taxon>Cypriniformes</taxon>
        <taxon>Cyprinidae</taxon>
        <taxon>Cyprininae</taxon>
        <taxon>Sinocyclocheilus</taxon>
    </lineage>
</organism>
<keyword evidence="5 19" id="KW-1003">Cell membrane</keyword>
<feature type="compositionally biased region" description="Basic and acidic residues" evidence="20">
    <location>
        <begin position="142"/>
        <end position="155"/>
    </location>
</feature>
<evidence type="ECO:0000256" key="5">
    <source>
        <dbReference type="ARBA" id="ARBA00022475"/>
    </source>
</evidence>
<dbReference type="GO" id="GO:0045202">
    <property type="term" value="C:synapse"/>
    <property type="evidence" value="ECO:0007669"/>
    <property type="project" value="UniProtKB-SubCell"/>
</dbReference>